<dbReference type="InterPro" id="IPR001100">
    <property type="entry name" value="Pyr_nuc-diS_OxRdtase"/>
</dbReference>
<dbReference type="PRINTS" id="PR00368">
    <property type="entry name" value="FADPNR"/>
</dbReference>
<dbReference type="PRINTS" id="PR00411">
    <property type="entry name" value="PNDRDTASEI"/>
</dbReference>
<feature type="domain" description="FAD/NAD(P)-binding" evidence="11">
    <location>
        <begin position="26"/>
        <end position="335"/>
    </location>
</feature>
<dbReference type="InterPro" id="IPR023753">
    <property type="entry name" value="FAD/NAD-binding_dom"/>
</dbReference>
<accession>A0ABN2XKU2</accession>
<evidence type="ECO:0000313" key="13">
    <source>
        <dbReference type="Proteomes" id="UP001500166"/>
    </source>
</evidence>
<comment type="cofactor">
    <cofactor evidence="1">
        <name>FAD</name>
        <dbReference type="ChEBI" id="CHEBI:57692"/>
    </cofactor>
</comment>
<name>A0ABN2XKU2_9MICC</name>
<dbReference type="InterPro" id="IPR016156">
    <property type="entry name" value="FAD/NAD-linked_Rdtase_dimer_sf"/>
</dbReference>
<gene>
    <name evidence="12" type="ORF">GCM10009824_09760</name>
</gene>
<dbReference type="Pfam" id="PF02852">
    <property type="entry name" value="Pyr_redox_dim"/>
    <property type="match status" value="1"/>
</dbReference>
<feature type="domain" description="Pyridine nucleotide-disulphide oxidoreductase dimerisation" evidence="10">
    <location>
        <begin position="362"/>
        <end position="472"/>
    </location>
</feature>
<keyword evidence="8 9" id="KW-0676">Redox-active center</keyword>
<dbReference type="SUPFAM" id="SSF51905">
    <property type="entry name" value="FAD/NAD(P)-binding domain"/>
    <property type="match status" value="1"/>
</dbReference>
<protein>
    <submittedName>
        <fullName evidence="12">FAD-dependent oxidoreductase</fullName>
    </submittedName>
</protein>
<dbReference type="PIRSF" id="PIRSF000350">
    <property type="entry name" value="Mercury_reductase_MerA"/>
    <property type="match status" value="1"/>
</dbReference>
<dbReference type="PANTHER" id="PTHR43014">
    <property type="entry name" value="MERCURIC REDUCTASE"/>
    <property type="match status" value="1"/>
</dbReference>
<evidence type="ECO:0000256" key="2">
    <source>
        <dbReference type="ARBA" id="ARBA00007532"/>
    </source>
</evidence>
<dbReference type="PANTHER" id="PTHR43014:SF4">
    <property type="entry name" value="PYRIDINE NUCLEOTIDE-DISULFIDE OXIDOREDUCTASE RCLA-RELATED"/>
    <property type="match status" value="1"/>
</dbReference>
<dbReference type="InterPro" id="IPR004099">
    <property type="entry name" value="Pyr_nucl-diS_OxRdtase_dimer"/>
</dbReference>
<keyword evidence="5" id="KW-0521">NADP</keyword>
<evidence type="ECO:0000256" key="3">
    <source>
        <dbReference type="ARBA" id="ARBA00022630"/>
    </source>
</evidence>
<dbReference type="InterPro" id="IPR012999">
    <property type="entry name" value="Pyr_OxRdtase_I_AS"/>
</dbReference>
<reference evidence="12 13" key="1">
    <citation type="journal article" date="2019" name="Int. J. Syst. Evol. Microbiol.">
        <title>The Global Catalogue of Microorganisms (GCM) 10K type strain sequencing project: providing services to taxonomists for standard genome sequencing and annotation.</title>
        <authorList>
            <consortium name="The Broad Institute Genomics Platform"/>
            <consortium name="The Broad Institute Genome Sequencing Center for Infectious Disease"/>
            <person name="Wu L."/>
            <person name="Ma J."/>
        </authorList>
    </citation>
    <scope>NUCLEOTIDE SEQUENCE [LARGE SCALE GENOMIC DNA]</scope>
    <source>
        <strain evidence="12 13">JCM 15914</strain>
    </source>
</reference>
<evidence type="ECO:0000313" key="12">
    <source>
        <dbReference type="EMBL" id="GAA2113205.1"/>
    </source>
</evidence>
<evidence type="ECO:0000256" key="7">
    <source>
        <dbReference type="ARBA" id="ARBA00023157"/>
    </source>
</evidence>
<dbReference type="PROSITE" id="PS00076">
    <property type="entry name" value="PYRIDINE_REDOX_1"/>
    <property type="match status" value="1"/>
</dbReference>
<keyword evidence="13" id="KW-1185">Reference proteome</keyword>
<keyword evidence="3 9" id="KW-0285">Flavoprotein</keyword>
<dbReference type="SUPFAM" id="SSF55424">
    <property type="entry name" value="FAD/NAD-linked reductases, dimerisation (C-terminal) domain"/>
    <property type="match status" value="1"/>
</dbReference>
<sequence length="478" mass="49859">MNAMPSVAATDTSEQEVQEPRRLDVDVLVIGWGKGGKTFAGKMAAAGKSVVMVEQSAAMYGGTCINIGCVPTKTLIHSASEKRAADGDQKFFEDAVGYRDSLIGKLNNVNFHMLADQDTVTVVDGRARFVGPREVEVTPSAGGRGLAEYLRITAETVVINTGATPVMPPIDGIDLPGVYDSTSIQHAEPFPQRLAIIGGGPIGLEFASMFSNFGSQVTVIARGETILPNEDDDVRGVVVDVLTNAGITLRTDASADAIKARDGALAVALSGGESIDADAVLVATGRKPATEGLNLAAAGVEVDDKGAVVVDDHLRTTAEGVYAMGDVHGGPQQTYLSLDDSRVVMSALTGDGSRPVSSRVAVPTTTFLTPPLSAVGMTEGAAREAGRSVKVATAMVADIKAMPRPKAVQDPRGVIKFVVDAETDQVLGTRLFHVDSQEVINLVALAMRAGVTASELRDGIWTHPSSAEALNEVLGQLE</sequence>
<dbReference type="Gene3D" id="3.50.50.60">
    <property type="entry name" value="FAD/NAD(P)-binding domain"/>
    <property type="match status" value="2"/>
</dbReference>
<evidence type="ECO:0000259" key="10">
    <source>
        <dbReference type="Pfam" id="PF02852"/>
    </source>
</evidence>
<evidence type="ECO:0000256" key="8">
    <source>
        <dbReference type="ARBA" id="ARBA00023284"/>
    </source>
</evidence>
<organism evidence="12 13">
    <name type="scientific">Kocuria atrinae</name>
    <dbReference type="NCBI Taxonomy" id="592377"/>
    <lineage>
        <taxon>Bacteria</taxon>
        <taxon>Bacillati</taxon>
        <taxon>Actinomycetota</taxon>
        <taxon>Actinomycetes</taxon>
        <taxon>Micrococcales</taxon>
        <taxon>Micrococcaceae</taxon>
        <taxon>Kocuria</taxon>
    </lineage>
</organism>
<evidence type="ECO:0000259" key="11">
    <source>
        <dbReference type="Pfam" id="PF07992"/>
    </source>
</evidence>
<evidence type="ECO:0000256" key="9">
    <source>
        <dbReference type="RuleBase" id="RU003691"/>
    </source>
</evidence>
<comment type="similarity">
    <text evidence="2 9">Belongs to the class-I pyridine nucleotide-disulfide oxidoreductase family.</text>
</comment>
<evidence type="ECO:0000256" key="6">
    <source>
        <dbReference type="ARBA" id="ARBA00023002"/>
    </source>
</evidence>
<comment type="caution">
    <text evidence="12">The sequence shown here is derived from an EMBL/GenBank/DDBJ whole genome shotgun (WGS) entry which is preliminary data.</text>
</comment>
<keyword evidence="6 9" id="KW-0560">Oxidoreductase</keyword>
<dbReference type="Gene3D" id="3.30.390.30">
    <property type="match status" value="1"/>
</dbReference>
<dbReference type="Proteomes" id="UP001500166">
    <property type="component" value="Unassembled WGS sequence"/>
</dbReference>
<keyword evidence="4 9" id="KW-0274">FAD</keyword>
<evidence type="ECO:0000256" key="5">
    <source>
        <dbReference type="ARBA" id="ARBA00022857"/>
    </source>
</evidence>
<keyword evidence="7" id="KW-1015">Disulfide bond</keyword>
<dbReference type="Pfam" id="PF07992">
    <property type="entry name" value="Pyr_redox_2"/>
    <property type="match status" value="1"/>
</dbReference>
<dbReference type="EMBL" id="BAAAQA010000008">
    <property type="protein sequence ID" value="GAA2113205.1"/>
    <property type="molecule type" value="Genomic_DNA"/>
</dbReference>
<evidence type="ECO:0000256" key="4">
    <source>
        <dbReference type="ARBA" id="ARBA00022827"/>
    </source>
</evidence>
<evidence type="ECO:0000256" key="1">
    <source>
        <dbReference type="ARBA" id="ARBA00001974"/>
    </source>
</evidence>
<proteinExistence type="inferred from homology"/>
<dbReference type="InterPro" id="IPR036188">
    <property type="entry name" value="FAD/NAD-bd_sf"/>
</dbReference>